<keyword evidence="3" id="KW-1003">Cell membrane</keyword>
<evidence type="ECO:0000256" key="5">
    <source>
        <dbReference type="ARBA" id="ARBA00022989"/>
    </source>
</evidence>
<gene>
    <name evidence="9" type="ORF">JHX87_00510</name>
</gene>
<keyword evidence="5 8" id="KW-1133">Transmembrane helix</keyword>
<evidence type="ECO:0000313" key="10">
    <source>
        <dbReference type="Proteomes" id="UP001219349"/>
    </source>
</evidence>
<dbReference type="Proteomes" id="UP001219349">
    <property type="component" value="Chromosome"/>
</dbReference>
<feature type="transmembrane region" description="Helical" evidence="8">
    <location>
        <begin position="241"/>
        <end position="267"/>
    </location>
</feature>
<dbReference type="PANTHER" id="PTHR43549:SF3">
    <property type="entry name" value="MULTIDRUG RESISTANCE PROTEIN YPNP-RELATED"/>
    <property type="match status" value="1"/>
</dbReference>
<name>A0ABY7SLE2_9RHOB</name>
<dbReference type="NCBIfam" id="TIGR00797">
    <property type="entry name" value="matE"/>
    <property type="match status" value="1"/>
</dbReference>
<evidence type="ECO:0000256" key="6">
    <source>
        <dbReference type="ARBA" id="ARBA00023136"/>
    </source>
</evidence>
<evidence type="ECO:0000256" key="8">
    <source>
        <dbReference type="SAM" id="Phobius"/>
    </source>
</evidence>
<evidence type="ECO:0000313" key="9">
    <source>
        <dbReference type="EMBL" id="WCR07373.1"/>
    </source>
</evidence>
<accession>A0ABY7SLE2</accession>
<dbReference type="RefSeq" id="WP_271884359.1">
    <property type="nucleotide sequence ID" value="NZ_CP067136.1"/>
</dbReference>
<feature type="transmembrane region" description="Helical" evidence="8">
    <location>
        <begin position="94"/>
        <end position="116"/>
    </location>
</feature>
<feature type="transmembrane region" description="Helical" evidence="8">
    <location>
        <begin position="164"/>
        <end position="184"/>
    </location>
</feature>
<evidence type="ECO:0000256" key="2">
    <source>
        <dbReference type="ARBA" id="ARBA00022448"/>
    </source>
</evidence>
<feature type="transmembrane region" description="Helical" evidence="8">
    <location>
        <begin position="287"/>
        <end position="306"/>
    </location>
</feature>
<evidence type="ECO:0000256" key="3">
    <source>
        <dbReference type="ARBA" id="ARBA00022475"/>
    </source>
</evidence>
<dbReference type="Pfam" id="PF01554">
    <property type="entry name" value="MatE"/>
    <property type="match status" value="2"/>
</dbReference>
<dbReference type="EMBL" id="CP067136">
    <property type="protein sequence ID" value="WCR07373.1"/>
    <property type="molecule type" value="Genomic_DNA"/>
</dbReference>
<feature type="compositionally biased region" description="Pro residues" evidence="7">
    <location>
        <begin position="474"/>
        <end position="483"/>
    </location>
</feature>
<feature type="transmembrane region" description="Helical" evidence="8">
    <location>
        <begin position="58"/>
        <end position="82"/>
    </location>
</feature>
<dbReference type="CDD" id="cd13138">
    <property type="entry name" value="MATE_yoeA_like"/>
    <property type="match status" value="1"/>
</dbReference>
<feature type="region of interest" description="Disordered" evidence="7">
    <location>
        <begin position="462"/>
        <end position="494"/>
    </location>
</feature>
<evidence type="ECO:0000256" key="4">
    <source>
        <dbReference type="ARBA" id="ARBA00022692"/>
    </source>
</evidence>
<dbReference type="InterPro" id="IPR048279">
    <property type="entry name" value="MdtK-like"/>
</dbReference>
<keyword evidence="6 8" id="KW-0472">Membrane</keyword>
<comment type="subcellular location">
    <subcellularLocation>
        <location evidence="1">Cell inner membrane</location>
        <topology evidence="1">Multi-pass membrane protein</topology>
    </subcellularLocation>
</comment>
<keyword evidence="10" id="KW-1185">Reference proteome</keyword>
<keyword evidence="4 8" id="KW-0812">Transmembrane</keyword>
<proteinExistence type="predicted"/>
<dbReference type="PIRSF" id="PIRSF006603">
    <property type="entry name" value="DinF"/>
    <property type="match status" value="1"/>
</dbReference>
<dbReference type="InterPro" id="IPR002528">
    <property type="entry name" value="MATE_fam"/>
</dbReference>
<organism evidence="9 10">
    <name type="scientific">Paracoccus fistulariae</name>
    <dbReference type="NCBI Taxonomy" id="658446"/>
    <lineage>
        <taxon>Bacteria</taxon>
        <taxon>Pseudomonadati</taxon>
        <taxon>Pseudomonadota</taxon>
        <taxon>Alphaproteobacteria</taxon>
        <taxon>Rhodobacterales</taxon>
        <taxon>Paracoccaceae</taxon>
        <taxon>Paracoccus</taxon>
    </lineage>
</organism>
<feature type="transmembrane region" description="Helical" evidence="8">
    <location>
        <begin position="196"/>
        <end position="220"/>
    </location>
</feature>
<feature type="transmembrane region" description="Helical" evidence="8">
    <location>
        <begin position="326"/>
        <end position="344"/>
    </location>
</feature>
<reference evidence="9 10" key="1">
    <citation type="submission" date="2021-01" db="EMBL/GenBank/DDBJ databases">
        <title>Biogeographic distribution of Paracoccus.</title>
        <authorList>
            <person name="Hollensteiner J."/>
            <person name="Leineberger J."/>
            <person name="Brinkhoff T."/>
            <person name="Daniel R."/>
        </authorList>
    </citation>
    <scope>NUCLEOTIDE SEQUENCE [LARGE SCALE GENOMIC DNA]</scope>
    <source>
        <strain evidence="9 10">KCTC 22803</strain>
    </source>
</reference>
<feature type="transmembrane region" description="Helical" evidence="8">
    <location>
        <begin position="364"/>
        <end position="385"/>
    </location>
</feature>
<sequence length="494" mass="52207">MAPRRDLTTGPIGPALLLFALPTLGSSILQSANGSVDAVWVGRLLGEHALAATTNGNLIMFLLTAFVFGFGMASTILIGQAVGRRDMTGAKEVVGTAIGTFAPLALALAIGGWFVAPHVLALLGTGPEITPLARDFLRVTFLAMPAILMQTMIMMALRGAGDSVTPLIFMALAVALDVVLNPLFILGKGPLPAMGIGGSAFAMAVANYISLTAMVGYLYASRHPLRLQRDELHFLIPERSILRLMLSKGLPIGLQMVVVSSAMLTVMRLVNREGVDTTAAFGATQQLWTYVQMPAMALGAAVSAMAAQNIGAGNWERVSRITRMGILFNLVLTGGLVVALILVEERALGFFLGPDSAAIAIGQHILRVATWGFIAFGVTMVLFGTVRANGQVVWPVIILAISLYPIRLGVAYGLRGWLGVDALWISFPVAMVATMIMAIALYRQGGWRRSRDIAQLDDAEATPAMSLASEAGPPTSPRNPAVPPARADNRVDAV</sequence>
<evidence type="ECO:0000256" key="1">
    <source>
        <dbReference type="ARBA" id="ARBA00004429"/>
    </source>
</evidence>
<evidence type="ECO:0000256" key="7">
    <source>
        <dbReference type="SAM" id="MobiDB-lite"/>
    </source>
</evidence>
<protein>
    <submittedName>
        <fullName evidence="9">MATE family efflux transporter</fullName>
    </submittedName>
</protein>
<feature type="transmembrane region" description="Helical" evidence="8">
    <location>
        <begin position="392"/>
        <end position="410"/>
    </location>
</feature>
<dbReference type="InterPro" id="IPR052031">
    <property type="entry name" value="Membrane_Transporter-Flippase"/>
</dbReference>
<keyword evidence="2" id="KW-0813">Transport</keyword>
<dbReference type="PANTHER" id="PTHR43549">
    <property type="entry name" value="MULTIDRUG RESISTANCE PROTEIN YPNP-RELATED"/>
    <property type="match status" value="1"/>
</dbReference>
<feature type="transmembrane region" description="Helical" evidence="8">
    <location>
        <begin position="422"/>
        <end position="442"/>
    </location>
</feature>
<feature type="transmembrane region" description="Helical" evidence="8">
    <location>
        <begin position="136"/>
        <end position="157"/>
    </location>
</feature>